<dbReference type="InterPro" id="IPR015424">
    <property type="entry name" value="PyrdxlP-dep_Trfase"/>
</dbReference>
<dbReference type="EMBL" id="BARS01038923">
    <property type="protein sequence ID" value="GAG14441.1"/>
    <property type="molecule type" value="Genomic_DNA"/>
</dbReference>
<feature type="non-terminal residue" evidence="2">
    <location>
        <position position="186"/>
    </location>
</feature>
<comment type="caution">
    <text evidence="2">The sequence shown here is derived from an EMBL/GenBank/DDBJ whole genome shotgun (WGS) entry which is preliminary data.</text>
</comment>
<dbReference type="SUPFAM" id="SSF53383">
    <property type="entry name" value="PLP-dependent transferases"/>
    <property type="match status" value="1"/>
</dbReference>
<proteinExistence type="predicted"/>
<dbReference type="Pfam" id="PF00155">
    <property type="entry name" value="Aminotran_1_2"/>
    <property type="match status" value="1"/>
</dbReference>
<accession>X0WP32</accession>
<reference evidence="2" key="1">
    <citation type="journal article" date="2014" name="Front. Microbiol.">
        <title>High frequency of phylogenetically diverse reductive dehalogenase-homologous genes in deep subseafloor sedimentary metagenomes.</title>
        <authorList>
            <person name="Kawai M."/>
            <person name="Futagami T."/>
            <person name="Toyoda A."/>
            <person name="Takaki Y."/>
            <person name="Nishi S."/>
            <person name="Hori S."/>
            <person name="Arai W."/>
            <person name="Tsubouchi T."/>
            <person name="Morono Y."/>
            <person name="Uchiyama I."/>
            <person name="Ito T."/>
            <person name="Fujiyama A."/>
            <person name="Inagaki F."/>
            <person name="Takami H."/>
        </authorList>
    </citation>
    <scope>NUCLEOTIDE SEQUENCE</scope>
    <source>
        <strain evidence="2">Expedition CK06-06</strain>
    </source>
</reference>
<dbReference type="PANTHER" id="PTHR43510:SF1">
    <property type="entry name" value="AMINOTRANSFERASE FUNCTION, HYPOTHETICAL (EUROFUNG)"/>
    <property type="match status" value="1"/>
</dbReference>
<protein>
    <recommendedName>
        <fullName evidence="1">Aminotransferase class I/classII large domain-containing protein</fullName>
    </recommendedName>
</protein>
<dbReference type="InterPro" id="IPR015422">
    <property type="entry name" value="PyrdxlP-dep_Trfase_small"/>
</dbReference>
<gene>
    <name evidence="2" type="ORF">S01H1_59504</name>
</gene>
<dbReference type="CDD" id="cd00609">
    <property type="entry name" value="AAT_like"/>
    <property type="match status" value="1"/>
</dbReference>
<dbReference type="Gene3D" id="3.90.1150.10">
    <property type="entry name" value="Aspartate Aminotransferase, domain 1"/>
    <property type="match status" value="1"/>
</dbReference>
<evidence type="ECO:0000313" key="2">
    <source>
        <dbReference type="EMBL" id="GAG14441.1"/>
    </source>
</evidence>
<dbReference type="AlphaFoldDB" id="X0WP32"/>
<sequence>MVKVDEFLVERWMNEYEHDVEVNMAETCVQPFTLREFLEFTDRPDFMDEIMDRQLTYGWIEGSPELREGIAGLYRDVDPGDVLVTGGAIEANFNSFYSLVEPGDTVVSVYPAYQQLYSVPKGFGANVKPLRLLPEKGWLPDMEELKELVDRKTKMIVVNNPHNPSGSLIDTPTLRAICEVAEGVGA</sequence>
<dbReference type="Gene3D" id="3.40.640.10">
    <property type="entry name" value="Type I PLP-dependent aspartate aminotransferase-like (Major domain)"/>
    <property type="match status" value="1"/>
</dbReference>
<feature type="domain" description="Aminotransferase class I/classII large" evidence="1">
    <location>
        <begin position="55"/>
        <end position="182"/>
    </location>
</feature>
<organism evidence="2">
    <name type="scientific">marine sediment metagenome</name>
    <dbReference type="NCBI Taxonomy" id="412755"/>
    <lineage>
        <taxon>unclassified sequences</taxon>
        <taxon>metagenomes</taxon>
        <taxon>ecological metagenomes</taxon>
    </lineage>
</organism>
<name>X0WP32_9ZZZZ</name>
<evidence type="ECO:0000259" key="1">
    <source>
        <dbReference type="Pfam" id="PF00155"/>
    </source>
</evidence>
<dbReference type="InterPro" id="IPR004839">
    <property type="entry name" value="Aminotransferase_I/II_large"/>
</dbReference>
<dbReference type="GO" id="GO:0030170">
    <property type="term" value="F:pyridoxal phosphate binding"/>
    <property type="evidence" value="ECO:0007669"/>
    <property type="project" value="InterPro"/>
</dbReference>
<dbReference type="PANTHER" id="PTHR43510">
    <property type="entry name" value="AMINOTRANSFERASE FUNCTION, HYPOTHETICAL (EUROFUNG)"/>
    <property type="match status" value="1"/>
</dbReference>
<dbReference type="InterPro" id="IPR015421">
    <property type="entry name" value="PyrdxlP-dep_Trfase_major"/>
</dbReference>